<comment type="caution">
    <text evidence="3">The sequence shown here is derived from an EMBL/GenBank/DDBJ whole genome shotgun (WGS) entry which is preliminary data.</text>
</comment>
<feature type="domain" description="Nudix hydrolase" evidence="2">
    <location>
        <begin position="39"/>
        <end position="173"/>
    </location>
</feature>
<dbReference type="GO" id="GO:0016787">
    <property type="term" value="F:hydrolase activity"/>
    <property type="evidence" value="ECO:0007669"/>
    <property type="project" value="UniProtKB-KW"/>
</dbReference>
<dbReference type="PANTHER" id="PTHR11839">
    <property type="entry name" value="UDP/ADP-SUGAR PYROPHOSPHATASE"/>
    <property type="match status" value="1"/>
</dbReference>
<proteinExistence type="predicted"/>
<dbReference type="InterPro" id="IPR015797">
    <property type="entry name" value="NUDIX_hydrolase-like_dom_sf"/>
</dbReference>
<accession>A0ABX1SHW3</accession>
<dbReference type="PROSITE" id="PS51462">
    <property type="entry name" value="NUDIX"/>
    <property type="match status" value="1"/>
</dbReference>
<dbReference type="Pfam" id="PF00293">
    <property type="entry name" value="NUDIX"/>
    <property type="match status" value="1"/>
</dbReference>
<reference evidence="3 4" key="1">
    <citation type="submission" date="2020-04" db="EMBL/GenBank/DDBJ databases">
        <authorList>
            <person name="Klaysubun C."/>
            <person name="Duangmal K."/>
            <person name="Lipun K."/>
        </authorList>
    </citation>
    <scope>NUCLEOTIDE SEQUENCE [LARGE SCALE GENOMIC DNA]</scope>
    <source>
        <strain evidence="3 4">K10HN5</strain>
    </source>
</reference>
<keyword evidence="4" id="KW-1185">Reference proteome</keyword>
<keyword evidence="1 3" id="KW-0378">Hydrolase</keyword>
<dbReference type="Gene3D" id="3.90.79.10">
    <property type="entry name" value="Nucleoside Triphosphate Pyrophosphohydrolase"/>
    <property type="match status" value="1"/>
</dbReference>
<name>A0ABX1SHW3_9PSEU</name>
<sequence length="193" mass="21700">MVTYEVRSSRVVYDGIRMRVRVDEVVLPDGSTVTREVLERPDSVAIVALDEQQRLVLVQHYRHPVGALLWELPAGLCDREGESREETARRELAEETGVRAEVWITLVDLHLSPGVSTEAGRVYLAERLAIGPREGEAEGEEAFLTTRWLPLEEAVRWVLERRITNSLAVGGILAAARRVRTGARRTEPVQLAR</sequence>
<dbReference type="InterPro" id="IPR000086">
    <property type="entry name" value="NUDIX_hydrolase_dom"/>
</dbReference>
<protein>
    <submittedName>
        <fullName evidence="3">NUDIX hydrolase</fullName>
    </submittedName>
</protein>
<dbReference type="PANTHER" id="PTHR11839:SF31">
    <property type="entry name" value="ADP-RIBOSE PYROPHOSPHATASE"/>
    <property type="match status" value="1"/>
</dbReference>
<evidence type="ECO:0000259" key="2">
    <source>
        <dbReference type="PROSITE" id="PS51462"/>
    </source>
</evidence>
<evidence type="ECO:0000313" key="3">
    <source>
        <dbReference type="EMBL" id="NMH99991.1"/>
    </source>
</evidence>
<dbReference type="EMBL" id="JAAXLA010000046">
    <property type="protein sequence ID" value="NMH99991.1"/>
    <property type="molecule type" value="Genomic_DNA"/>
</dbReference>
<organism evidence="3 4">
    <name type="scientific">Pseudonocardia acidicola</name>
    <dbReference type="NCBI Taxonomy" id="2724939"/>
    <lineage>
        <taxon>Bacteria</taxon>
        <taxon>Bacillati</taxon>
        <taxon>Actinomycetota</taxon>
        <taxon>Actinomycetes</taxon>
        <taxon>Pseudonocardiales</taxon>
        <taxon>Pseudonocardiaceae</taxon>
        <taxon>Pseudonocardia</taxon>
    </lineage>
</organism>
<evidence type="ECO:0000313" key="4">
    <source>
        <dbReference type="Proteomes" id="UP000820669"/>
    </source>
</evidence>
<dbReference type="SUPFAM" id="SSF55811">
    <property type="entry name" value="Nudix"/>
    <property type="match status" value="1"/>
</dbReference>
<evidence type="ECO:0000256" key="1">
    <source>
        <dbReference type="ARBA" id="ARBA00022801"/>
    </source>
</evidence>
<gene>
    <name evidence="3" type="ORF">HF526_22160</name>
</gene>
<dbReference type="Proteomes" id="UP000820669">
    <property type="component" value="Unassembled WGS sequence"/>
</dbReference>